<dbReference type="InterPro" id="IPR029048">
    <property type="entry name" value="HSP70_C_sf"/>
</dbReference>
<keyword evidence="2" id="KW-0547">Nucleotide-binding</keyword>
<feature type="region of interest" description="Disordered" evidence="4">
    <location>
        <begin position="173"/>
        <end position="195"/>
    </location>
</feature>
<sequence length="195" mass="21719">MVIRVYEGEQTKTCDNNLLGKYVVSGIQPAPRAVPQIIVSYDVDTDGILNVSVGDKTTGQKYSIKKDKGRLSKEDIEEMVQEAKKYKSEDEEHKKKVDAKNTLESYVYNMRSTVTYEKIGEMLSPGDKKKIENAINEAVGWLDSNQLSEADEFEDKFKKLEIVCNPIIAKTYQGGGGMDDEAGYSGGSGEIEELE</sequence>
<dbReference type="EMBL" id="JAMZMK010008617">
    <property type="protein sequence ID" value="KAI7739486.1"/>
    <property type="molecule type" value="Genomic_DNA"/>
</dbReference>
<dbReference type="AlphaFoldDB" id="A0AAD5CCN2"/>
<evidence type="ECO:0000256" key="2">
    <source>
        <dbReference type="ARBA" id="ARBA00022741"/>
    </source>
</evidence>
<dbReference type="PANTHER" id="PTHR19375">
    <property type="entry name" value="HEAT SHOCK PROTEIN 70KDA"/>
    <property type="match status" value="1"/>
</dbReference>
<evidence type="ECO:0000313" key="5">
    <source>
        <dbReference type="EMBL" id="KAI7739486.1"/>
    </source>
</evidence>
<dbReference type="Proteomes" id="UP001206925">
    <property type="component" value="Unassembled WGS sequence"/>
</dbReference>
<keyword evidence="6" id="KW-1185">Reference proteome</keyword>
<dbReference type="Gene3D" id="1.20.1270.10">
    <property type="match status" value="1"/>
</dbReference>
<evidence type="ECO:0000256" key="3">
    <source>
        <dbReference type="ARBA" id="ARBA00022840"/>
    </source>
</evidence>
<evidence type="ECO:0000256" key="1">
    <source>
        <dbReference type="ARBA" id="ARBA00007381"/>
    </source>
</evidence>
<dbReference type="Gene3D" id="2.60.34.10">
    <property type="entry name" value="Substrate Binding Domain Of DNAk, Chain A, domain 1"/>
    <property type="match status" value="1"/>
</dbReference>
<dbReference type="GO" id="GO:0140662">
    <property type="term" value="F:ATP-dependent protein folding chaperone"/>
    <property type="evidence" value="ECO:0007669"/>
    <property type="project" value="InterPro"/>
</dbReference>
<name>A0AAD5CCN2_AMBAR</name>
<evidence type="ECO:0000313" key="6">
    <source>
        <dbReference type="Proteomes" id="UP001206925"/>
    </source>
</evidence>
<comment type="similarity">
    <text evidence="1">Belongs to the heat shock protein 70 family.</text>
</comment>
<dbReference type="SUPFAM" id="SSF100920">
    <property type="entry name" value="Heat shock protein 70kD (HSP70), peptide-binding domain"/>
    <property type="match status" value="1"/>
</dbReference>
<dbReference type="FunFam" id="1.20.1270.10:FF:000016">
    <property type="entry name" value="Heat shock protein 70"/>
    <property type="match status" value="1"/>
</dbReference>
<dbReference type="SUPFAM" id="SSF100934">
    <property type="entry name" value="Heat shock protein 70kD (HSP70), C-terminal subdomain"/>
    <property type="match status" value="1"/>
</dbReference>
<accession>A0AAD5CCN2</accession>
<dbReference type="InterPro" id="IPR029047">
    <property type="entry name" value="HSP70_peptide-bd_sf"/>
</dbReference>
<protein>
    <submittedName>
        <fullName evidence="5">Uncharacterized protein</fullName>
    </submittedName>
</protein>
<evidence type="ECO:0000256" key="4">
    <source>
        <dbReference type="SAM" id="MobiDB-lite"/>
    </source>
</evidence>
<dbReference type="InterPro" id="IPR013126">
    <property type="entry name" value="Hsp_70_fam"/>
</dbReference>
<keyword evidence="3" id="KW-0067">ATP-binding</keyword>
<dbReference type="GO" id="GO:0005524">
    <property type="term" value="F:ATP binding"/>
    <property type="evidence" value="ECO:0007669"/>
    <property type="project" value="UniProtKB-KW"/>
</dbReference>
<organism evidence="5 6">
    <name type="scientific">Ambrosia artemisiifolia</name>
    <name type="common">Common ragweed</name>
    <dbReference type="NCBI Taxonomy" id="4212"/>
    <lineage>
        <taxon>Eukaryota</taxon>
        <taxon>Viridiplantae</taxon>
        <taxon>Streptophyta</taxon>
        <taxon>Embryophyta</taxon>
        <taxon>Tracheophyta</taxon>
        <taxon>Spermatophyta</taxon>
        <taxon>Magnoliopsida</taxon>
        <taxon>eudicotyledons</taxon>
        <taxon>Gunneridae</taxon>
        <taxon>Pentapetalae</taxon>
        <taxon>asterids</taxon>
        <taxon>campanulids</taxon>
        <taxon>Asterales</taxon>
        <taxon>Asteraceae</taxon>
        <taxon>Asteroideae</taxon>
        <taxon>Heliantheae alliance</taxon>
        <taxon>Heliantheae</taxon>
        <taxon>Ambrosia</taxon>
    </lineage>
</organism>
<reference evidence="5" key="1">
    <citation type="submission" date="2022-06" db="EMBL/GenBank/DDBJ databases">
        <title>Uncovering the hologenomic basis of an extraordinary plant invasion.</title>
        <authorList>
            <person name="Bieker V.C."/>
            <person name="Martin M.D."/>
            <person name="Gilbert T."/>
            <person name="Hodgins K."/>
            <person name="Battlay P."/>
            <person name="Petersen B."/>
            <person name="Wilson J."/>
        </authorList>
    </citation>
    <scope>NUCLEOTIDE SEQUENCE</scope>
    <source>
        <strain evidence="5">AA19_3_7</strain>
        <tissue evidence="5">Leaf</tissue>
    </source>
</reference>
<dbReference type="Pfam" id="PF00012">
    <property type="entry name" value="HSP70"/>
    <property type="match status" value="1"/>
</dbReference>
<proteinExistence type="inferred from homology"/>
<comment type="caution">
    <text evidence="5">The sequence shown here is derived from an EMBL/GenBank/DDBJ whole genome shotgun (WGS) entry which is preliminary data.</text>
</comment>
<gene>
    <name evidence="5" type="ORF">M8C21_012231</name>
</gene>